<dbReference type="InterPro" id="IPR013325">
    <property type="entry name" value="RNA_pol_sigma_r2"/>
</dbReference>
<name>A0ABS1DJU1_9PROT</name>
<feature type="domain" description="RNA polymerase sigma factor 70 region 4 type 2" evidence="5">
    <location>
        <begin position="119"/>
        <end position="168"/>
    </location>
</feature>
<dbReference type="InterPro" id="IPR013249">
    <property type="entry name" value="RNA_pol_sigma70_r4_t2"/>
</dbReference>
<comment type="similarity">
    <text evidence="1">Belongs to the sigma-70 factor family. ECF subfamily.</text>
</comment>
<evidence type="ECO:0000313" key="8">
    <source>
        <dbReference type="Proteomes" id="UP001296873"/>
    </source>
</evidence>
<dbReference type="EMBL" id="NRRL01000084">
    <property type="protein sequence ID" value="MBK1670266.1"/>
    <property type="molecule type" value="Genomic_DNA"/>
</dbReference>
<evidence type="ECO:0000256" key="2">
    <source>
        <dbReference type="ARBA" id="ARBA00023015"/>
    </source>
</evidence>
<gene>
    <name evidence="7" type="ORF">CKO28_19760</name>
</gene>
<keyword evidence="2" id="KW-0805">Transcription regulation</keyword>
<dbReference type="InterPro" id="IPR036388">
    <property type="entry name" value="WH-like_DNA-bd_sf"/>
</dbReference>
<sequence>MSNQWPRTCPVRLSVSDVRQQIVDLIPRLRRFACTLTGSRDAADDIVQTALERALTRLDQWQPDTHLDRWLMRIVHNVWIDEIRRNRRFVSVPEVSDRHLGADPGDRLAEARVALSQTRVAIARLPALQRDVLALVCVDGRSYKEAAEILDVPVGTVMSRLARARKQLADMLESPNHRNAGMTVGKLR</sequence>
<dbReference type="PANTHER" id="PTHR43133:SF25">
    <property type="entry name" value="RNA POLYMERASE SIGMA FACTOR RFAY-RELATED"/>
    <property type="match status" value="1"/>
</dbReference>
<protein>
    <recommendedName>
        <fullName evidence="9">RNA polymerase subunit sigma-70</fullName>
    </recommendedName>
</protein>
<evidence type="ECO:0000259" key="6">
    <source>
        <dbReference type="Pfam" id="PF22029"/>
    </source>
</evidence>
<dbReference type="Gene3D" id="1.10.10.10">
    <property type="entry name" value="Winged helix-like DNA-binding domain superfamily/Winged helix DNA-binding domain"/>
    <property type="match status" value="1"/>
</dbReference>
<keyword evidence="8" id="KW-1185">Reference proteome</keyword>
<dbReference type="Pfam" id="PF08281">
    <property type="entry name" value="Sigma70_r4_2"/>
    <property type="match status" value="1"/>
</dbReference>
<dbReference type="InterPro" id="IPR014284">
    <property type="entry name" value="RNA_pol_sigma-70_dom"/>
</dbReference>
<proteinExistence type="inferred from homology"/>
<feature type="domain" description="PhyR sigma2" evidence="6">
    <location>
        <begin position="23"/>
        <end position="76"/>
    </location>
</feature>
<dbReference type="Pfam" id="PF22029">
    <property type="entry name" value="PhyR_sigma2"/>
    <property type="match status" value="1"/>
</dbReference>
<dbReference type="InterPro" id="IPR053866">
    <property type="entry name" value="PhyR_sigma2"/>
</dbReference>
<keyword evidence="3" id="KW-0731">Sigma factor</keyword>
<dbReference type="SUPFAM" id="SSF88659">
    <property type="entry name" value="Sigma3 and sigma4 domains of RNA polymerase sigma factors"/>
    <property type="match status" value="1"/>
</dbReference>
<dbReference type="InterPro" id="IPR013324">
    <property type="entry name" value="RNA_pol_sigma_r3/r4-like"/>
</dbReference>
<dbReference type="PANTHER" id="PTHR43133">
    <property type="entry name" value="RNA POLYMERASE ECF-TYPE SIGMA FACTO"/>
    <property type="match status" value="1"/>
</dbReference>
<comment type="caution">
    <text evidence="7">The sequence shown here is derived from an EMBL/GenBank/DDBJ whole genome shotgun (WGS) entry which is preliminary data.</text>
</comment>
<evidence type="ECO:0000256" key="3">
    <source>
        <dbReference type="ARBA" id="ARBA00023082"/>
    </source>
</evidence>
<evidence type="ECO:0008006" key="9">
    <source>
        <dbReference type="Google" id="ProtNLM"/>
    </source>
</evidence>
<dbReference type="Gene3D" id="1.10.1740.10">
    <property type="match status" value="1"/>
</dbReference>
<dbReference type="CDD" id="cd06171">
    <property type="entry name" value="Sigma70_r4"/>
    <property type="match status" value="1"/>
</dbReference>
<accession>A0ABS1DJU1</accession>
<dbReference type="InterPro" id="IPR039425">
    <property type="entry name" value="RNA_pol_sigma-70-like"/>
</dbReference>
<dbReference type="NCBIfam" id="TIGR02937">
    <property type="entry name" value="sigma70-ECF"/>
    <property type="match status" value="1"/>
</dbReference>
<evidence type="ECO:0000313" key="7">
    <source>
        <dbReference type="EMBL" id="MBK1670266.1"/>
    </source>
</evidence>
<evidence type="ECO:0000256" key="1">
    <source>
        <dbReference type="ARBA" id="ARBA00010641"/>
    </source>
</evidence>
<evidence type="ECO:0000256" key="4">
    <source>
        <dbReference type="ARBA" id="ARBA00023163"/>
    </source>
</evidence>
<keyword evidence="4" id="KW-0804">Transcription</keyword>
<reference evidence="7 8" key="1">
    <citation type="journal article" date="2020" name="Microorganisms">
        <title>Osmotic Adaptation and Compatible Solute Biosynthesis of Phototrophic Bacteria as Revealed from Genome Analyses.</title>
        <authorList>
            <person name="Imhoff J.F."/>
            <person name="Rahn T."/>
            <person name="Kunzel S."/>
            <person name="Keller A."/>
            <person name="Neulinger S.C."/>
        </authorList>
    </citation>
    <scope>NUCLEOTIDE SEQUENCE [LARGE SCALE GENOMIC DNA]</scope>
    <source>
        <strain evidence="7 8">DSM 9895</strain>
    </source>
</reference>
<evidence type="ECO:0000259" key="5">
    <source>
        <dbReference type="Pfam" id="PF08281"/>
    </source>
</evidence>
<dbReference type="Proteomes" id="UP001296873">
    <property type="component" value="Unassembled WGS sequence"/>
</dbReference>
<organism evidence="7 8">
    <name type="scientific">Rhodovibrio sodomensis</name>
    <dbReference type="NCBI Taxonomy" id="1088"/>
    <lineage>
        <taxon>Bacteria</taxon>
        <taxon>Pseudomonadati</taxon>
        <taxon>Pseudomonadota</taxon>
        <taxon>Alphaproteobacteria</taxon>
        <taxon>Rhodospirillales</taxon>
        <taxon>Rhodovibrionaceae</taxon>
        <taxon>Rhodovibrio</taxon>
    </lineage>
</organism>
<dbReference type="SUPFAM" id="SSF88946">
    <property type="entry name" value="Sigma2 domain of RNA polymerase sigma factors"/>
    <property type="match status" value="1"/>
</dbReference>